<feature type="compositionally biased region" description="Low complexity" evidence="1">
    <location>
        <begin position="840"/>
        <end position="852"/>
    </location>
</feature>
<feature type="region of interest" description="Disordered" evidence="1">
    <location>
        <begin position="737"/>
        <end position="757"/>
    </location>
</feature>
<keyword evidence="3" id="KW-1185">Reference proteome</keyword>
<sequence>MAATPSTRNRRDPVARFTSSPVSESEIKAQLQCAQKIQSAQRARHAYSFWHPKPTRRTPTMEDTDIRLSASVGKDELQDRPDSVSTIRDESVVLDRTLSFDSVSIAQRMEEAARQRQYRDSPVSACHTDRVPLDPSPEVDDPCPPLRSYTVKEVRQNEKGHRKSLRKQKSQQRLAEQSGGHHNNGPMSGRHDLTAPRRSISDPAMRRPRDFAAQLIKKMKGSKSAKLTRPRSSPAAAPPHVDDFESKADLQRYLQGALPETVVVNQPPAAIAELPGSIPLPAYTPYRGSPAASTEQDTAKVSPTPVNGLQRATSSPPMPCCDPAPKMMRCDNCQFGIKHEDVYLQCLICNHGDRILCDACDSSGYSCRHQLIRKRRNYLQEVDGLYRSNSDRSPSPSRPQRNNTLLVDRTKIPHPHEVKYNSDTSAPITVQREGETPFRAQVLELQQREEQLARRERESELREREGMLRIREAELASRERTGEAKQNADFMRSCMEMAISLGAQFANISRSSSNASTTPSTTPPPLSTNGDHLDPYFPGSRSDTLDSSSAAFRAHGASKRKAGAGSRVNPSRSISGRQSTSKDSTEGQDAQDEEADDGRAPKRPRRGSESLPAEGKSSLYACHYCKFDSARYSDCNNTEKHYRGCSSGFWTDISRLKQHLYRVHYRKYHRCHKCWVSFKSDEEVTIHQRSTECIPGECPFPEKFDQDVYNELHKKRPKTSPEEVWFLVWDSLFPGTPRPSSPYTDQTTSGQPGLTDQQNQQTLAELLGARLGQQLPDEVRSFVLDQLWASMADLATQQSSRDATISAVATPASAADRSRMAANPPRLSIPTQMSPSENTSSQPVSAISSASTSDSRWHNLSAHRFSFSRPLTHKVTPPQAPLHSHHESTDSAIDSAIDTRSSSEHFFNVPTAYDPNDHGWGEGADSWEEGDEAGLALTTDFDFQLPSVEQPVSDRNPSPAPLAPVNLRSLEDPGDRLESNGIPILTSIQPKQLSEASVDSGYGSTNSARLARRPTAPTAKGSWPATQVEQQNTDALPDAQNNLVHQSETSQTVADGDIDWHALNVPWQDFIEPKGWDGNEQFQV</sequence>
<name>A0A0N1HVZ2_9EURO</name>
<dbReference type="OrthoDB" id="3521097at2759"/>
<feature type="compositionally biased region" description="Basic and acidic residues" evidence="1">
    <location>
        <begin position="109"/>
        <end position="119"/>
    </location>
</feature>
<dbReference type="VEuPathDB" id="FungiDB:AB675_6575"/>
<feature type="region of interest" description="Disordered" evidence="1">
    <location>
        <begin position="219"/>
        <end position="242"/>
    </location>
</feature>
<feature type="compositionally biased region" description="Basic and acidic residues" evidence="1">
    <location>
        <begin position="73"/>
        <end position="85"/>
    </location>
</feature>
<feature type="compositionally biased region" description="Polar residues" evidence="1">
    <location>
        <begin position="291"/>
        <end position="315"/>
    </location>
</feature>
<dbReference type="PANTHER" id="PTHR38166:SF1">
    <property type="entry name" value="C2H2-TYPE DOMAIN-CONTAINING PROTEIN"/>
    <property type="match status" value="1"/>
</dbReference>
<feature type="region of interest" description="Disordered" evidence="1">
    <location>
        <begin position="46"/>
        <end position="85"/>
    </location>
</feature>
<feature type="region of interest" description="Disordered" evidence="1">
    <location>
        <begin position="1"/>
        <end position="25"/>
    </location>
</feature>
<dbReference type="RefSeq" id="XP_018004135.1">
    <property type="nucleotide sequence ID" value="XM_018146875.1"/>
</dbReference>
<feature type="compositionally biased region" description="Basic residues" evidence="1">
    <location>
        <begin position="219"/>
        <end position="229"/>
    </location>
</feature>
<dbReference type="GeneID" id="28738755"/>
<feature type="compositionally biased region" description="Polar residues" evidence="1">
    <location>
        <begin position="986"/>
        <end position="1007"/>
    </location>
</feature>
<protein>
    <recommendedName>
        <fullName evidence="4">C2H2-type domain-containing protein</fullName>
    </recommendedName>
</protein>
<evidence type="ECO:0000313" key="3">
    <source>
        <dbReference type="Proteomes" id="UP000038010"/>
    </source>
</evidence>
<dbReference type="STRING" id="1664694.A0A0N1HVZ2"/>
<dbReference type="AlphaFoldDB" id="A0A0N1HVZ2"/>
<dbReference type="EMBL" id="LFJN01000004">
    <property type="protein sequence ID" value="KPI44172.1"/>
    <property type="molecule type" value="Genomic_DNA"/>
</dbReference>
<dbReference type="PANTHER" id="PTHR38166">
    <property type="entry name" value="C2H2-TYPE DOMAIN-CONTAINING PROTEIN-RELATED"/>
    <property type="match status" value="1"/>
</dbReference>
<feature type="region of interest" description="Disordered" evidence="1">
    <location>
        <begin position="288"/>
        <end position="318"/>
    </location>
</feature>
<dbReference type="Proteomes" id="UP000038010">
    <property type="component" value="Unassembled WGS sequence"/>
</dbReference>
<feature type="region of interest" description="Disordered" evidence="1">
    <location>
        <begin position="798"/>
        <end position="852"/>
    </location>
</feature>
<evidence type="ECO:0000313" key="2">
    <source>
        <dbReference type="EMBL" id="KPI44172.1"/>
    </source>
</evidence>
<organism evidence="2 3">
    <name type="scientific">Cyphellophora attinorum</name>
    <dbReference type="NCBI Taxonomy" id="1664694"/>
    <lineage>
        <taxon>Eukaryota</taxon>
        <taxon>Fungi</taxon>
        <taxon>Dikarya</taxon>
        <taxon>Ascomycota</taxon>
        <taxon>Pezizomycotina</taxon>
        <taxon>Eurotiomycetes</taxon>
        <taxon>Chaetothyriomycetidae</taxon>
        <taxon>Chaetothyriales</taxon>
        <taxon>Cyphellophoraceae</taxon>
        <taxon>Cyphellophora</taxon>
    </lineage>
</organism>
<feature type="compositionally biased region" description="Polar residues" evidence="1">
    <location>
        <begin position="541"/>
        <end position="550"/>
    </location>
</feature>
<feature type="compositionally biased region" description="Polar residues" evidence="1">
    <location>
        <begin position="568"/>
        <end position="582"/>
    </location>
</feature>
<feature type="region of interest" description="Disordered" evidence="1">
    <location>
        <begin position="869"/>
        <end position="895"/>
    </location>
</feature>
<feature type="compositionally biased region" description="Basic and acidic residues" evidence="1">
    <location>
        <begin position="969"/>
        <end position="978"/>
    </location>
</feature>
<feature type="compositionally biased region" description="Low complexity" evidence="1">
    <location>
        <begin position="230"/>
        <end position="239"/>
    </location>
</feature>
<reference evidence="2 3" key="1">
    <citation type="submission" date="2015-06" db="EMBL/GenBank/DDBJ databases">
        <title>Draft genome of the ant-associated black yeast Phialophora attae CBS 131958.</title>
        <authorList>
            <person name="Moreno L.F."/>
            <person name="Stielow B.J."/>
            <person name="de Hoog S."/>
            <person name="Vicente V.A."/>
            <person name="Weiss V.A."/>
            <person name="de Vries M."/>
            <person name="Cruz L.M."/>
            <person name="Souza E.M."/>
        </authorList>
    </citation>
    <scope>NUCLEOTIDE SEQUENCE [LARGE SCALE GENOMIC DNA]</scope>
    <source>
        <strain evidence="2 3">CBS 131958</strain>
    </source>
</reference>
<feature type="region of interest" description="Disordered" evidence="1">
    <location>
        <begin position="907"/>
        <end position="927"/>
    </location>
</feature>
<accession>A0A0N1HVZ2</accession>
<feature type="compositionally biased region" description="Polar residues" evidence="1">
    <location>
        <begin position="829"/>
        <end position="839"/>
    </location>
</feature>
<feature type="compositionally biased region" description="Basic residues" evidence="1">
    <location>
        <begin position="160"/>
        <end position="170"/>
    </location>
</feature>
<feature type="region of interest" description="Disordered" evidence="1">
    <location>
        <begin position="510"/>
        <end position="613"/>
    </location>
</feature>
<evidence type="ECO:0008006" key="4">
    <source>
        <dbReference type="Google" id="ProtNLM"/>
    </source>
</evidence>
<comment type="caution">
    <text evidence="2">The sequence shown here is derived from an EMBL/GenBank/DDBJ whole genome shotgun (WGS) entry which is preliminary data.</text>
</comment>
<gene>
    <name evidence="2" type="ORF">AB675_6575</name>
</gene>
<proteinExistence type="predicted"/>
<feature type="region of interest" description="Disordered" evidence="1">
    <location>
        <begin position="109"/>
        <end position="207"/>
    </location>
</feature>
<feature type="compositionally biased region" description="Basic and acidic residues" evidence="1">
    <location>
        <begin position="150"/>
        <end position="159"/>
    </location>
</feature>
<evidence type="ECO:0000256" key="1">
    <source>
        <dbReference type="SAM" id="MobiDB-lite"/>
    </source>
</evidence>
<feature type="region of interest" description="Disordered" evidence="1">
    <location>
        <begin position="948"/>
        <end position="1025"/>
    </location>
</feature>
<feature type="compositionally biased region" description="Polar residues" evidence="1">
    <location>
        <begin position="741"/>
        <end position="757"/>
    </location>
</feature>
<feature type="compositionally biased region" description="Low complexity" evidence="1">
    <location>
        <begin position="510"/>
        <end position="520"/>
    </location>
</feature>